<proteinExistence type="predicted"/>
<keyword evidence="4" id="KW-0862">Zinc</keyword>
<dbReference type="GO" id="GO:0009231">
    <property type="term" value="P:riboflavin biosynthetic process"/>
    <property type="evidence" value="ECO:0007669"/>
    <property type="project" value="TreeGrafter"/>
</dbReference>
<dbReference type="EMBL" id="CP081960">
    <property type="protein sequence ID" value="QZP39815.1"/>
    <property type="molecule type" value="Genomic_DNA"/>
</dbReference>
<keyword evidence="5" id="KW-0614">Plasmid</keyword>
<protein>
    <submittedName>
        <fullName evidence="5">Creatininase family protein</fullName>
    </submittedName>
</protein>
<dbReference type="AlphaFoldDB" id="A0A8T8WIW2"/>
<sequence>MTTAPGDWSARTAPEIRELARTDGSVLIVPIGSIEQHGRHLPVATDSLLVSAVAQFGVERVREEVPVLTLPTFWSGYSPHHLSFGGTVSLEFEHMQHALEDVVDSALSNGFDAVLLLNGHGGNAALVDGTVSTVGTEHPSAEVLGLTYFQLAESFIDEIRESDPGGMGHGGEFETSLMMYLHEDLVRTDELDGTPMDEPYDKALDDMFAGGPLGVYRSFEEYSETGAIGNPGLATPEKGQRMYERLGDELEAVLRQIHDQNTE</sequence>
<gene>
    <name evidence="5" type="ORF">K6T50_17460</name>
</gene>
<dbReference type="Gene3D" id="3.40.50.10310">
    <property type="entry name" value="Creatininase"/>
    <property type="match status" value="1"/>
</dbReference>
<reference evidence="5 6" key="1">
    <citation type="journal article" date="2021" name="Int. J. Syst. Evol. Microbiol.">
        <title>Halobaculum halophilum sp. nov. and Halobaculum salinum sp. nov., isolated from salt lake and saline soil.</title>
        <authorList>
            <person name="Cui H.L."/>
            <person name="Shi X.W."/>
            <person name="Yin X.M."/>
            <person name="Yang X.Y."/>
            <person name="Hou J."/>
            <person name="Zhu L."/>
        </authorList>
    </citation>
    <scope>NUCLEOTIDE SEQUENCE [LARGE SCALE GENOMIC DNA]</scope>
    <source>
        <strain evidence="5 6">NBRC 109044</strain>
    </source>
</reference>
<dbReference type="Proteomes" id="UP000826254">
    <property type="component" value="Plasmid unnamed2"/>
</dbReference>
<dbReference type="GO" id="GO:0046872">
    <property type="term" value="F:metal ion binding"/>
    <property type="evidence" value="ECO:0007669"/>
    <property type="project" value="UniProtKB-KW"/>
</dbReference>
<dbReference type="InterPro" id="IPR003785">
    <property type="entry name" value="Creatininase/forma_Hydrolase"/>
</dbReference>
<organism evidence="5 6">
    <name type="scientific">Halobaculum magnesiiphilum</name>
    <dbReference type="NCBI Taxonomy" id="1017351"/>
    <lineage>
        <taxon>Archaea</taxon>
        <taxon>Methanobacteriati</taxon>
        <taxon>Methanobacteriota</taxon>
        <taxon>Stenosarchaea group</taxon>
        <taxon>Halobacteria</taxon>
        <taxon>Halobacteriales</taxon>
        <taxon>Haloferacaceae</taxon>
        <taxon>Halobaculum</taxon>
    </lineage>
</organism>
<evidence type="ECO:0000256" key="4">
    <source>
        <dbReference type="ARBA" id="ARBA00022833"/>
    </source>
</evidence>
<dbReference type="Pfam" id="PF02633">
    <property type="entry name" value="Creatininase"/>
    <property type="match status" value="1"/>
</dbReference>
<dbReference type="InterPro" id="IPR024087">
    <property type="entry name" value="Creatininase-like_sf"/>
</dbReference>
<dbReference type="PANTHER" id="PTHR35005:SF1">
    <property type="entry name" value="2-AMINO-5-FORMYLAMINO-6-RIBOSYLAMINOPYRIMIDIN-4(3H)-ONE 5'-MONOPHOSPHATE DEFORMYLASE"/>
    <property type="match status" value="1"/>
</dbReference>
<evidence type="ECO:0000313" key="6">
    <source>
        <dbReference type="Proteomes" id="UP000826254"/>
    </source>
</evidence>
<accession>A0A8T8WIW2</accession>
<comment type="cofactor">
    <cofactor evidence="1">
        <name>Zn(2+)</name>
        <dbReference type="ChEBI" id="CHEBI:29105"/>
    </cofactor>
</comment>
<name>A0A8T8WIW2_9EURY</name>
<keyword evidence="2" id="KW-0479">Metal-binding</keyword>
<keyword evidence="3" id="KW-0378">Hydrolase</keyword>
<dbReference type="KEGG" id="hmp:K6T50_17460"/>
<dbReference type="PANTHER" id="PTHR35005">
    <property type="entry name" value="3-DEHYDRO-SCYLLO-INOSOSE HYDROLASE"/>
    <property type="match status" value="1"/>
</dbReference>
<keyword evidence="6" id="KW-1185">Reference proteome</keyword>
<dbReference type="SUPFAM" id="SSF102215">
    <property type="entry name" value="Creatininase"/>
    <property type="match status" value="1"/>
</dbReference>
<geneLocation type="plasmid" evidence="5 6">
    <name>unnamed2</name>
</geneLocation>
<evidence type="ECO:0000256" key="2">
    <source>
        <dbReference type="ARBA" id="ARBA00022723"/>
    </source>
</evidence>
<evidence type="ECO:0000256" key="1">
    <source>
        <dbReference type="ARBA" id="ARBA00001947"/>
    </source>
</evidence>
<evidence type="ECO:0000313" key="5">
    <source>
        <dbReference type="EMBL" id="QZP39815.1"/>
    </source>
</evidence>
<dbReference type="GO" id="GO:0016811">
    <property type="term" value="F:hydrolase activity, acting on carbon-nitrogen (but not peptide) bonds, in linear amides"/>
    <property type="evidence" value="ECO:0007669"/>
    <property type="project" value="TreeGrafter"/>
</dbReference>
<evidence type="ECO:0000256" key="3">
    <source>
        <dbReference type="ARBA" id="ARBA00022801"/>
    </source>
</evidence>